<accession>C7MNX0</accession>
<dbReference type="STRING" id="469378.Ccur_09120"/>
<dbReference type="EMBL" id="CP001682">
    <property type="protein sequence ID" value="ACU94610.1"/>
    <property type="molecule type" value="Genomic_DNA"/>
</dbReference>
<reference evidence="2 3" key="1">
    <citation type="journal article" date="2009" name="Stand. Genomic Sci.">
        <title>Complete genome sequence of Cryptobacterium curtum type strain (12-3).</title>
        <authorList>
            <person name="Mavrommatis K."/>
            <person name="Pukall R."/>
            <person name="Rohde C."/>
            <person name="Chen F."/>
            <person name="Sims D."/>
            <person name="Brettin T."/>
            <person name="Kuske C."/>
            <person name="Detter J.C."/>
            <person name="Han C."/>
            <person name="Lapidus A."/>
            <person name="Copeland A."/>
            <person name="Glavina Del Rio T."/>
            <person name="Nolan M."/>
            <person name="Lucas S."/>
            <person name="Tice H."/>
            <person name="Cheng J.F."/>
            <person name="Bruce D."/>
            <person name="Goodwin L."/>
            <person name="Pitluck S."/>
            <person name="Ovchinnikova G."/>
            <person name="Pati A."/>
            <person name="Ivanova N."/>
            <person name="Chen A."/>
            <person name="Palaniappan K."/>
            <person name="Chain P."/>
            <person name="D'haeseleer P."/>
            <person name="Goker M."/>
            <person name="Bristow J."/>
            <person name="Eisen J.A."/>
            <person name="Markowitz V."/>
            <person name="Hugenholtz P."/>
            <person name="Rohde M."/>
            <person name="Klenk H.P."/>
            <person name="Kyrpides N.C."/>
        </authorList>
    </citation>
    <scope>NUCLEOTIDE SEQUENCE [LARGE SCALE GENOMIC DNA]</scope>
    <source>
        <strain evidence="3">ATCC 700683 / DSM 15641 / 12-3</strain>
    </source>
</reference>
<keyword evidence="3" id="KW-1185">Reference proteome</keyword>
<name>C7MNX0_CRYCD</name>
<sequence length="288" mass="32740">MNIPHNNAALPPTSNATLATAHTTIDCPDPVALIYDGTIEGLMSAVFAAWELHHQVEDVLSQEYGQIRLGQQVVVIETDFEKAQRVKAGLQRRCGVKTWRTIAQAACADGADVGTIVYQAIRRLMGKNGAQALNEAADPTIAALLKLARHVEIETEHMRQFMRFSQADDGLWYAVCNPNASVVPLVMNFFAARFNTQRFIIYDEVHHLAGISEDGSWELVRINQLNVPAPNEHEALMQDAWKRFYRSATIEARYHPELRRHFMPMRLWKHITELHENVEERPSHQRKE</sequence>
<proteinExistence type="predicted"/>
<dbReference type="eggNOG" id="ENOG5030SQ6">
    <property type="taxonomic scope" value="Bacteria"/>
</dbReference>
<evidence type="ECO:0000313" key="3">
    <source>
        <dbReference type="Proteomes" id="UP000000954"/>
    </source>
</evidence>
<dbReference type="NCBIfam" id="TIGR03915">
    <property type="entry name" value="SAM_7_link_chp"/>
    <property type="match status" value="1"/>
</dbReference>
<dbReference type="AlphaFoldDB" id="C7MNX0"/>
<evidence type="ECO:0000259" key="1">
    <source>
        <dbReference type="Pfam" id="PF13566"/>
    </source>
</evidence>
<organism evidence="2 3">
    <name type="scientific">Cryptobacterium curtum (strain ATCC 700683 / DSM 15641 / CCUG 43107 / 12-3)</name>
    <dbReference type="NCBI Taxonomy" id="469378"/>
    <lineage>
        <taxon>Bacteria</taxon>
        <taxon>Bacillati</taxon>
        <taxon>Actinomycetota</taxon>
        <taxon>Coriobacteriia</taxon>
        <taxon>Eggerthellales</taxon>
        <taxon>Eggerthellaceae</taxon>
        <taxon>Cryptobacterium</taxon>
    </lineage>
</organism>
<dbReference type="InterPro" id="IPR023875">
    <property type="entry name" value="DNA_repair_put"/>
</dbReference>
<gene>
    <name evidence="2" type="ordered locus">Ccur_09120</name>
</gene>
<dbReference type="Pfam" id="PF13566">
    <property type="entry name" value="DUF4130"/>
    <property type="match status" value="1"/>
</dbReference>
<protein>
    <recommendedName>
        <fullName evidence="1">DUF4130 domain-containing protein</fullName>
    </recommendedName>
</protein>
<feature type="domain" description="DUF4130" evidence="1">
    <location>
        <begin position="114"/>
        <end position="273"/>
    </location>
</feature>
<dbReference type="RefSeq" id="WP_012803296.1">
    <property type="nucleotide sequence ID" value="NC_013170.1"/>
</dbReference>
<dbReference type="Proteomes" id="UP000000954">
    <property type="component" value="Chromosome"/>
</dbReference>
<dbReference type="KEGG" id="ccu:Ccur_09120"/>
<dbReference type="HOGENOM" id="CLU_068835_0_0_11"/>
<dbReference type="InterPro" id="IPR025404">
    <property type="entry name" value="DUF4130"/>
</dbReference>
<evidence type="ECO:0000313" key="2">
    <source>
        <dbReference type="EMBL" id="ACU94610.1"/>
    </source>
</evidence>